<dbReference type="GO" id="GO:0016765">
    <property type="term" value="F:transferase activity, transferring alkyl or aryl (other than methyl) groups"/>
    <property type="evidence" value="ECO:0007669"/>
    <property type="project" value="UniProtKB-ARBA"/>
</dbReference>
<keyword evidence="3" id="KW-0663">Pyridoxal phosphate</keyword>
<sequence>MTAPVDLLAQIGHTPIVRLDHLDTGPCSLFVKLESQNPSGSIKDRIAVSMIDAAERDGRLKPKGRIVEATAGNTGLALALVAARRGYHLTLVIPDKMSREKIAHVRAMGAEVVLTRSDIGKGHPAYYQDLAQRIADETGAFFTDQFNNPDNPIAHETGTGPEIWEQMDGRVDAVVAGVGSGGTLTGLSRFFARVSPQTDIVLADPKGSILADYVTSGRIGAAGSWLVEGIGEDFVPPVSDLSRVTHAYTIPDGESFATARGVLRQEGLLIGSSSGTLLAAALRYCREQTSPKRVVSFVCDSGNKYLSKMYNDFWMADQGLSNRPRFGDLRDLIARRQDEGAVVSVAPGDTLAIAYQRMKLYDVSQLPVLDGTRCVGLIDESDVLLSLRERGGLFDVAVSAAMSTDLETVGPDADADHLVGLFDRGRVAIVVDDSGFLGLITRIDFLNHLRGKAA</sequence>
<dbReference type="Pfam" id="PF00571">
    <property type="entry name" value="CBS"/>
    <property type="match status" value="2"/>
</dbReference>
<comment type="cofactor">
    <cofactor evidence="1">
        <name>pyridoxal 5'-phosphate</name>
        <dbReference type="ChEBI" id="CHEBI:597326"/>
    </cofactor>
</comment>
<dbReference type="InterPro" id="IPR001926">
    <property type="entry name" value="TrpB-like_PALP"/>
</dbReference>
<dbReference type="SMART" id="SM00116">
    <property type="entry name" value="CBS"/>
    <property type="match status" value="2"/>
</dbReference>
<dbReference type="EnsemblBacteria" id="ABC21591">
    <property type="protein sequence ID" value="ABC21591"/>
    <property type="gene ID" value="Rru_A0787"/>
</dbReference>
<dbReference type="eggNOG" id="COG0031">
    <property type="taxonomic scope" value="Bacteria"/>
</dbReference>
<dbReference type="InterPro" id="IPR001216">
    <property type="entry name" value="P-phosphate_BS"/>
</dbReference>
<dbReference type="CDD" id="cd01561">
    <property type="entry name" value="CBS_like"/>
    <property type="match status" value="1"/>
</dbReference>
<dbReference type="Proteomes" id="UP000001929">
    <property type="component" value="Chromosome"/>
</dbReference>
<dbReference type="KEGG" id="rru:Rru_A0787"/>
<dbReference type="GO" id="GO:0006535">
    <property type="term" value="P:cysteine biosynthetic process from serine"/>
    <property type="evidence" value="ECO:0007669"/>
    <property type="project" value="InterPro"/>
</dbReference>
<dbReference type="PATRIC" id="fig|269796.9.peg.840"/>
<dbReference type="InterPro" id="IPR046353">
    <property type="entry name" value="CBS_C"/>
</dbReference>
<feature type="domain" description="CBS" evidence="8">
    <location>
        <begin position="334"/>
        <end position="396"/>
    </location>
</feature>
<dbReference type="GO" id="GO:0016829">
    <property type="term" value="F:lyase activity"/>
    <property type="evidence" value="ECO:0007669"/>
    <property type="project" value="UniProtKB-KW"/>
</dbReference>
<dbReference type="SUPFAM" id="SSF53686">
    <property type="entry name" value="Tryptophan synthase beta subunit-like PLP-dependent enzymes"/>
    <property type="match status" value="1"/>
</dbReference>
<dbReference type="PANTHER" id="PTHR10314">
    <property type="entry name" value="CYSTATHIONINE BETA-SYNTHASE"/>
    <property type="match status" value="1"/>
</dbReference>
<dbReference type="InterPro" id="IPR046342">
    <property type="entry name" value="CBS_dom_sf"/>
</dbReference>
<dbReference type="HOGENOM" id="CLU_021018_0_0_5"/>
<comment type="similarity">
    <text evidence="2">Belongs to the cysteine synthase/cystathionine beta-synthase family.</text>
</comment>
<protein>
    <recommendedName>
        <fullName evidence="4">Cysteine synthase B</fullName>
    </recommendedName>
    <alternativeName>
        <fullName evidence="5">O-acetylserine (thiol)-lyase B</fullName>
    </alternativeName>
    <alternativeName>
        <fullName evidence="6">O-acetylserine sulfhydrylase B</fullName>
    </alternativeName>
</protein>
<keyword evidence="10" id="KW-1185">Reference proteome</keyword>
<keyword evidence="7" id="KW-0129">CBS domain</keyword>
<evidence type="ECO:0000313" key="10">
    <source>
        <dbReference type="Proteomes" id="UP000001929"/>
    </source>
</evidence>
<dbReference type="Pfam" id="PF00291">
    <property type="entry name" value="PALP"/>
    <property type="match status" value="1"/>
</dbReference>
<accession>Q2RWA4</accession>
<name>Q2RWA4_RHORT</name>
<dbReference type="Gene3D" id="3.10.580.10">
    <property type="entry name" value="CBS-domain"/>
    <property type="match status" value="1"/>
</dbReference>
<evidence type="ECO:0000256" key="7">
    <source>
        <dbReference type="PROSITE-ProRule" id="PRU00703"/>
    </source>
</evidence>
<evidence type="ECO:0000256" key="2">
    <source>
        <dbReference type="ARBA" id="ARBA00007103"/>
    </source>
</evidence>
<dbReference type="PhylomeDB" id="Q2RWA4"/>
<dbReference type="RefSeq" id="WP_011388545.1">
    <property type="nucleotide sequence ID" value="NC_007643.1"/>
</dbReference>
<dbReference type="PROSITE" id="PS00901">
    <property type="entry name" value="CYS_SYNTHASE"/>
    <property type="match status" value="1"/>
</dbReference>
<evidence type="ECO:0000256" key="5">
    <source>
        <dbReference type="ARBA" id="ARBA00078257"/>
    </source>
</evidence>
<keyword evidence="9" id="KW-0456">Lyase</keyword>
<evidence type="ECO:0000313" key="9">
    <source>
        <dbReference type="EMBL" id="ABC21591.1"/>
    </source>
</evidence>
<evidence type="ECO:0000256" key="6">
    <source>
        <dbReference type="ARBA" id="ARBA00079153"/>
    </source>
</evidence>
<dbReference type="FunFam" id="3.40.50.1100:FF:000118">
    <property type="entry name" value="Related to CYS4-cystathionine beta-synthase"/>
    <property type="match status" value="1"/>
</dbReference>
<dbReference type="Gene3D" id="3.40.50.1100">
    <property type="match status" value="2"/>
</dbReference>
<dbReference type="InterPro" id="IPR036052">
    <property type="entry name" value="TrpB-like_PALP_sf"/>
</dbReference>
<evidence type="ECO:0000259" key="8">
    <source>
        <dbReference type="PROSITE" id="PS51371"/>
    </source>
</evidence>
<evidence type="ECO:0000256" key="3">
    <source>
        <dbReference type="ARBA" id="ARBA00022898"/>
    </source>
</evidence>
<dbReference type="FunFam" id="3.40.50.1100:FF:000003">
    <property type="entry name" value="Cystathionine beta-synthase"/>
    <property type="match status" value="1"/>
</dbReference>
<gene>
    <name evidence="9" type="ordered locus">Rru_A0787</name>
</gene>
<evidence type="ECO:0000256" key="1">
    <source>
        <dbReference type="ARBA" id="ARBA00001933"/>
    </source>
</evidence>
<reference evidence="9 10" key="1">
    <citation type="journal article" date="2011" name="Stand. Genomic Sci.">
        <title>Complete genome sequence of Rhodospirillum rubrum type strain (S1).</title>
        <authorList>
            <person name="Munk A.C."/>
            <person name="Copeland A."/>
            <person name="Lucas S."/>
            <person name="Lapidus A."/>
            <person name="Del Rio T.G."/>
            <person name="Barry K."/>
            <person name="Detter J.C."/>
            <person name="Hammon N."/>
            <person name="Israni S."/>
            <person name="Pitluck S."/>
            <person name="Brettin T."/>
            <person name="Bruce D."/>
            <person name="Han C."/>
            <person name="Tapia R."/>
            <person name="Gilna P."/>
            <person name="Schmutz J."/>
            <person name="Larimer F."/>
            <person name="Land M."/>
            <person name="Kyrpides N.C."/>
            <person name="Mavromatis K."/>
            <person name="Richardson P."/>
            <person name="Rohde M."/>
            <person name="Goker M."/>
            <person name="Klenk H.P."/>
            <person name="Zhang Y."/>
            <person name="Roberts G.P."/>
            <person name="Reslewic S."/>
            <person name="Schwartz D.C."/>
        </authorList>
    </citation>
    <scope>NUCLEOTIDE SEQUENCE [LARGE SCALE GENOMIC DNA]</scope>
    <source>
        <strain evidence="10">ATCC 11170 / ATH 1.1.1 / DSM 467 / LMG 4362 / NCIMB 8255 / S1</strain>
    </source>
</reference>
<dbReference type="PROSITE" id="PS51371">
    <property type="entry name" value="CBS"/>
    <property type="match status" value="1"/>
</dbReference>
<dbReference type="CDD" id="cd04608">
    <property type="entry name" value="CBS_pair_CBS"/>
    <property type="match status" value="1"/>
</dbReference>
<dbReference type="InterPro" id="IPR050214">
    <property type="entry name" value="Cys_Synth/Cystath_Beta-Synth"/>
</dbReference>
<proteinExistence type="inferred from homology"/>
<dbReference type="STRING" id="269796.Rru_A0787"/>
<evidence type="ECO:0000256" key="4">
    <source>
        <dbReference type="ARBA" id="ARBA00072081"/>
    </source>
</evidence>
<dbReference type="AlphaFoldDB" id="Q2RWA4"/>
<organism evidence="9 10">
    <name type="scientific">Rhodospirillum rubrum (strain ATCC 11170 / ATH 1.1.1 / DSM 467 / LMG 4362 / NCIMB 8255 / S1)</name>
    <dbReference type="NCBI Taxonomy" id="269796"/>
    <lineage>
        <taxon>Bacteria</taxon>
        <taxon>Pseudomonadati</taxon>
        <taxon>Pseudomonadota</taxon>
        <taxon>Alphaproteobacteria</taxon>
        <taxon>Rhodospirillales</taxon>
        <taxon>Rhodospirillaceae</taxon>
        <taxon>Rhodospirillum</taxon>
    </lineage>
</organism>
<dbReference type="InterPro" id="IPR000644">
    <property type="entry name" value="CBS_dom"/>
</dbReference>
<dbReference type="EMBL" id="CP000230">
    <property type="protein sequence ID" value="ABC21591.1"/>
    <property type="molecule type" value="Genomic_DNA"/>
</dbReference>
<dbReference type="SUPFAM" id="SSF54631">
    <property type="entry name" value="CBS-domain pair"/>
    <property type="match status" value="1"/>
</dbReference>